<evidence type="ECO:0008006" key="3">
    <source>
        <dbReference type="Google" id="ProtNLM"/>
    </source>
</evidence>
<dbReference type="EMBL" id="JANPWB010000013">
    <property type="protein sequence ID" value="KAJ1105138.1"/>
    <property type="molecule type" value="Genomic_DNA"/>
</dbReference>
<organism evidence="1 2">
    <name type="scientific">Pleurodeles waltl</name>
    <name type="common">Iberian ribbed newt</name>
    <dbReference type="NCBI Taxonomy" id="8319"/>
    <lineage>
        <taxon>Eukaryota</taxon>
        <taxon>Metazoa</taxon>
        <taxon>Chordata</taxon>
        <taxon>Craniata</taxon>
        <taxon>Vertebrata</taxon>
        <taxon>Euteleostomi</taxon>
        <taxon>Amphibia</taxon>
        <taxon>Batrachia</taxon>
        <taxon>Caudata</taxon>
        <taxon>Salamandroidea</taxon>
        <taxon>Salamandridae</taxon>
        <taxon>Pleurodelinae</taxon>
        <taxon>Pleurodeles</taxon>
    </lineage>
</organism>
<evidence type="ECO:0000313" key="1">
    <source>
        <dbReference type="EMBL" id="KAJ1105138.1"/>
    </source>
</evidence>
<keyword evidence="2" id="KW-1185">Reference proteome</keyword>
<reference evidence="1" key="1">
    <citation type="journal article" date="2022" name="bioRxiv">
        <title>Sequencing and chromosome-scale assembly of the giantPleurodeles waltlgenome.</title>
        <authorList>
            <person name="Brown T."/>
            <person name="Elewa A."/>
            <person name="Iarovenko S."/>
            <person name="Subramanian E."/>
            <person name="Araus A.J."/>
            <person name="Petzold A."/>
            <person name="Susuki M."/>
            <person name="Suzuki K.-i.T."/>
            <person name="Hayashi T."/>
            <person name="Toyoda A."/>
            <person name="Oliveira C."/>
            <person name="Osipova E."/>
            <person name="Leigh N.D."/>
            <person name="Simon A."/>
            <person name="Yun M.H."/>
        </authorList>
    </citation>
    <scope>NUCLEOTIDE SEQUENCE</scope>
    <source>
        <strain evidence="1">20211129_DDA</strain>
        <tissue evidence="1">Liver</tissue>
    </source>
</reference>
<dbReference type="Proteomes" id="UP001066276">
    <property type="component" value="Chromosome 9"/>
</dbReference>
<accession>A0AAV7MT49</accession>
<proteinExistence type="predicted"/>
<comment type="caution">
    <text evidence="1">The sequence shown here is derived from an EMBL/GenBank/DDBJ whole genome shotgun (WGS) entry which is preliminary data.</text>
</comment>
<evidence type="ECO:0000313" key="2">
    <source>
        <dbReference type="Proteomes" id="UP001066276"/>
    </source>
</evidence>
<name>A0AAV7MT49_PLEWA</name>
<dbReference type="AlphaFoldDB" id="A0AAV7MT49"/>
<sequence length="70" mass="7230">MSRPTGAWTLLFRTIACNSGPTVPSEASGPQAGSVRGFLQASASFASILTLDTSNYCCIAQGTCFDPKIG</sequence>
<gene>
    <name evidence="1" type="ORF">NDU88_002546</name>
</gene>
<protein>
    <recommendedName>
        <fullName evidence="3">Secreted protein</fullName>
    </recommendedName>
</protein>